<evidence type="ECO:0000313" key="2">
    <source>
        <dbReference type="Proteomes" id="UP001059596"/>
    </source>
</evidence>
<name>A0A9P9YCG6_9MUSC</name>
<protein>
    <submittedName>
        <fullName evidence="1">Uncharacterized protein</fullName>
    </submittedName>
</protein>
<gene>
    <name evidence="1" type="ORF">M5D96_012838</name>
</gene>
<evidence type="ECO:0000313" key="1">
    <source>
        <dbReference type="EMBL" id="KAI8034375.1"/>
    </source>
</evidence>
<dbReference type="AlphaFoldDB" id="A0A9P9YCG6"/>
<dbReference type="Proteomes" id="UP001059596">
    <property type="component" value="Unassembled WGS sequence"/>
</dbReference>
<accession>A0A9P9YCG6</accession>
<comment type="caution">
    <text evidence="1">The sequence shown here is derived from an EMBL/GenBank/DDBJ whole genome shotgun (WGS) entry which is preliminary data.</text>
</comment>
<dbReference type="EMBL" id="JAMKOV010000075">
    <property type="protein sequence ID" value="KAI8034375.1"/>
    <property type="molecule type" value="Genomic_DNA"/>
</dbReference>
<keyword evidence="2" id="KW-1185">Reference proteome</keyword>
<proteinExistence type="predicted"/>
<reference evidence="1" key="1">
    <citation type="journal article" date="2023" name="Genome Biol. Evol.">
        <title>Long-read-based Genome Assembly of Drosophila gunungcola Reveals Fewer Chemosensory Genes in Flower-breeding Species.</title>
        <authorList>
            <person name="Negi A."/>
            <person name="Liao B.Y."/>
            <person name="Yeh S.D."/>
        </authorList>
    </citation>
    <scope>NUCLEOTIDE SEQUENCE</scope>
    <source>
        <strain evidence="1">Sukarami</strain>
    </source>
</reference>
<organism evidence="1 2">
    <name type="scientific">Drosophila gunungcola</name>
    <name type="common">fruit fly</name>
    <dbReference type="NCBI Taxonomy" id="103775"/>
    <lineage>
        <taxon>Eukaryota</taxon>
        <taxon>Metazoa</taxon>
        <taxon>Ecdysozoa</taxon>
        <taxon>Arthropoda</taxon>
        <taxon>Hexapoda</taxon>
        <taxon>Insecta</taxon>
        <taxon>Pterygota</taxon>
        <taxon>Neoptera</taxon>
        <taxon>Endopterygota</taxon>
        <taxon>Diptera</taxon>
        <taxon>Brachycera</taxon>
        <taxon>Muscomorpha</taxon>
        <taxon>Ephydroidea</taxon>
        <taxon>Drosophilidae</taxon>
        <taxon>Drosophila</taxon>
        <taxon>Sophophora</taxon>
    </lineage>
</organism>
<sequence>MDGQHRLRAQNRQSDGTVGPGLCTCVHSNKLCSLHLTLFCHFHFVPQTHTDGMDYCG</sequence>